<organism evidence="1 2">
    <name type="scientific">Pseudomonas entomophila (strain L48)</name>
    <dbReference type="NCBI Taxonomy" id="384676"/>
    <lineage>
        <taxon>Bacteria</taxon>
        <taxon>Pseudomonadati</taxon>
        <taxon>Pseudomonadota</taxon>
        <taxon>Gammaproteobacteria</taxon>
        <taxon>Pseudomonadales</taxon>
        <taxon>Pseudomonadaceae</taxon>
        <taxon>Pseudomonas</taxon>
    </lineage>
</organism>
<dbReference type="Pfam" id="PF19420">
    <property type="entry name" value="DDAH_eukar"/>
    <property type="match status" value="1"/>
</dbReference>
<dbReference type="STRING" id="384676.PSEEN1860"/>
<dbReference type="InterPro" id="IPR014541">
    <property type="entry name" value="Amdntrnsf_FN0238"/>
</dbReference>
<dbReference type="Gene3D" id="3.75.10.10">
    <property type="entry name" value="L-arginine/glycine Amidinotransferase, Chain A"/>
    <property type="match status" value="1"/>
</dbReference>
<protein>
    <recommendedName>
        <fullName evidence="3">Amidinotransferase</fullName>
    </recommendedName>
</protein>
<gene>
    <name evidence="1" type="ordered locus">PSEEN1860</name>
</gene>
<dbReference type="Proteomes" id="UP000000658">
    <property type="component" value="Chromosome"/>
</dbReference>
<dbReference type="EMBL" id="CT573326">
    <property type="protein sequence ID" value="CAK14699.1"/>
    <property type="molecule type" value="Genomic_DNA"/>
</dbReference>
<dbReference type="PANTHER" id="PTHR43224:SF1">
    <property type="entry name" value="AMIDINOTRANSFERASE"/>
    <property type="match status" value="1"/>
</dbReference>
<evidence type="ECO:0000313" key="1">
    <source>
        <dbReference type="EMBL" id="CAK14699.1"/>
    </source>
</evidence>
<dbReference type="SUPFAM" id="SSF55909">
    <property type="entry name" value="Pentein"/>
    <property type="match status" value="1"/>
</dbReference>
<dbReference type="KEGG" id="pen:PSEEN1860"/>
<dbReference type="AlphaFoldDB" id="Q1ICB4"/>
<sequence>MAHGTGCTGVRRQGRLLRGDSRFGWLAPHFSWFRLPLVHASAGIFHRSPRQWSHSPPVDACPMQTTNTVLMIRPARFTFNPDTALNNRFQQAPLDPATASEKALEEFDGYVETLRRHGVEVLVVQDTPEPHTPDSIFPNNWWSSHADGSLVLYPMEGHNRRLERDKGALRVLEERFAIQRTVDLSPLEQQNLFLEGTGSMVLDREHRISYACHSGRTHEHALRQFAEQLDYRLCLFHAVDRQHAPIYHSNVMMNVGRQLAAVCLDALPHATERRTLEHSLRDTGKQVLTLDFDQLENFAGNMLEVHDRDGRSLLVMSRSAWRSLAPRQRRQVEQHSHPVVVNIDHIERIGGGSARCMLAEVHLPSRH</sequence>
<name>Q1ICB4_PSEE4</name>
<accession>Q1ICB4</accession>
<dbReference type="eggNOG" id="COG4874">
    <property type="taxonomic scope" value="Bacteria"/>
</dbReference>
<dbReference type="PANTHER" id="PTHR43224">
    <property type="entry name" value="AMIDINOTRANSFERASE"/>
    <property type="match status" value="1"/>
</dbReference>
<dbReference type="PIRSF" id="PIRSF028188">
    <property type="entry name" value="Amdntrnsf_FN0238"/>
    <property type="match status" value="1"/>
</dbReference>
<dbReference type="HOGENOM" id="CLU_077407_0_0_6"/>
<reference evidence="1 2" key="1">
    <citation type="journal article" date="2006" name="Nat. Biotechnol.">
        <title>Complete genome sequence of the entomopathogenic and metabolically versatile soil bacterium Pseudomonas entomophila.</title>
        <authorList>
            <person name="Vodovar N."/>
            <person name="Vallenet D."/>
            <person name="Cruveiller S."/>
            <person name="Rouy Z."/>
            <person name="Barbe V."/>
            <person name="Acosta C."/>
            <person name="Cattolico L."/>
            <person name="Jubin C."/>
            <person name="Lajus A."/>
            <person name="Segurens B."/>
            <person name="Vacherie B."/>
            <person name="Wincker P."/>
            <person name="Weissenbach J."/>
            <person name="Lemaitre B."/>
            <person name="Medigue C."/>
            <person name="Boccard F."/>
        </authorList>
    </citation>
    <scope>NUCLEOTIDE SEQUENCE [LARGE SCALE GENOMIC DNA]</scope>
    <source>
        <strain evidence="1 2">L48</strain>
    </source>
</reference>
<evidence type="ECO:0008006" key="3">
    <source>
        <dbReference type="Google" id="ProtNLM"/>
    </source>
</evidence>
<evidence type="ECO:0000313" key="2">
    <source>
        <dbReference type="Proteomes" id="UP000000658"/>
    </source>
</evidence>
<proteinExistence type="predicted"/>
<dbReference type="NCBIfam" id="NF046062">
    <property type="entry name" value="citrull_CtlX"/>
    <property type="match status" value="1"/>
</dbReference>